<keyword evidence="5" id="KW-1185">Reference proteome</keyword>
<evidence type="ECO:0000256" key="1">
    <source>
        <dbReference type="SAM" id="MobiDB-lite"/>
    </source>
</evidence>
<dbReference type="InterPro" id="IPR029479">
    <property type="entry name" value="Nitroreductase"/>
</dbReference>
<dbReference type="PANTHER" id="PTHR43543">
    <property type="entry name" value="MALONIC SEMIALDEHYDE REDUCTASE RUTE-RELATED"/>
    <property type="match status" value="1"/>
</dbReference>
<dbReference type="EMBL" id="LGRX02007847">
    <property type="protein sequence ID" value="KAK3274215.1"/>
    <property type="molecule type" value="Genomic_DNA"/>
</dbReference>
<keyword evidence="2" id="KW-1133">Transmembrane helix</keyword>
<proteinExistence type="predicted"/>
<organism evidence="4 5">
    <name type="scientific">Cymbomonas tetramitiformis</name>
    <dbReference type="NCBI Taxonomy" id="36881"/>
    <lineage>
        <taxon>Eukaryota</taxon>
        <taxon>Viridiplantae</taxon>
        <taxon>Chlorophyta</taxon>
        <taxon>Pyramimonadophyceae</taxon>
        <taxon>Pyramimonadales</taxon>
        <taxon>Pyramimonadaceae</taxon>
        <taxon>Cymbomonas</taxon>
    </lineage>
</organism>
<protein>
    <recommendedName>
        <fullName evidence="3">Nitroreductase domain-containing protein</fullName>
    </recommendedName>
</protein>
<dbReference type="Gene3D" id="3.40.109.10">
    <property type="entry name" value="NADH Oxidase"/>
    <property type="match status" value="1"/>
</dbReference>
<dbReference type="Pfam" id="PF00881">
    <property type="entry name" value="Nitroreductase"/>
    <property type="match status" value="1"/>
</dbReference>
<dbReference type="AlphaFoldDB" id="A0AAE0GA99"/>
<reference evidence="4 5" key="1">
    <citation type="journal article" date="2015" name="Genome Biol. Evol.">
        <title>Comparative Genomics of a Bacterivorous Green Alga Reveals Evolutionary Causalities and Consequences of Phago-Mixotrophic Mode of Nutrition.</title>
        <authorList>
            <person name="Burns J.A."/>
            <person name="Paasch A."/>
            <person name="Narechania A."/>
            <person name="Kim E."/>
        </authorList>
    </citation>
    <scope>NUCLEOTIDE SEQUENCE [LARGE SCALE GENOMIC DNA]</scope>
    <source>
        <strain evidence="4 5">PLY_AMNH</strain>
    </source>
</reference>
<dbReference type="InterPro" id="IPR000415">
    <property type="entry name" value="Nitroreductase-like"/>
</dbReference>
<accession>A0AAE0GA99</accession>
<feature type="region of interest" description="Disordered" evidence="1">
    <location>
        <begin position="58"/>
        <end position="78"/>
    </location>
</feature>
<dbReference type="InterPro" id="IPR050461">
    <property type="entry name" value="Nitroreductase_HadB/RutE"/>
</dbReference>
<evidence type="ECO:0000259" key="3">
    <source>
        <dbReference type="Pfam" id="PF00881"/>
    </source>
</evidence>
<evidence type="ECO:0000313" key="5">
    <source>
        <dbReference type="Proteomes" id="UP001190700"/>
    </source>
</evidence>
<dbReference type="SUPFAM" id="SSF55469">
    <property type="entry name" value="FMN-dependent nitroreductase-like"/>
    <property type="match status" value="1"/>
</dbReference>
<evidence type="ECO:0000256" key="2">
    <source>
        <dbReference type="SAM" id="Phobius"/>
    </source>
</evidence>
<keyword evidence="2" id="KW-0472">Membrane</keyword>
<comment type="caution">
    <text evidence="4">The sequence shown here is derived from an EMBL/GenBank/DDBJ whole genome shotgun (WGS) entry which is preliminary data.</text>
</comment>
<feature type="transmembrane region" description="Helical" evidence="2">
    <location>
        <begin position="253"/>
        <end position="273"/>
    </location>
</feature>
<dbReference type="GO" id="GO:0016491">
    <property type="term" value="F:oxidoreductase activity"/>
    <property type="evidence" value="ECO:0007669"/>
    <property type="project" value="InterPro"/>
</dbReference>
<keyword evidence="2" id="KW-0812">Transmembrane</keyword>
<feature type="domain" description="Nitroreductase" evidence="3">
    <location>
        <begin position="90"/>
        <end position="301"/>
    </location>
</feature>
<feature type="transmembrane region" description="Helical" evidence="2">
    <location>
        <begin position="204"/>
        <end position="224"/>
    </location>
</feature>
<dbReference type="PANTHER" id="PTHR43543:SF1">
    <property type="entry name" value="MALONIC SEMIALDEHYDE REDUCTASE RUTE-RELATED"/>
    <property type="match status" value="1"/>
</dbReference>
<name>A0AAE0GA99_9CHLO</name>
<dbReference type="Proteomes" id="UP001190700">
    <property type="component" value="Unassembled WGS sequence"/>
</dbReference>
<gene>
    <name evidence="4" type="ORF">CYMTET_17592</name>
</gene>
<evidence type="ECO:0000313" key="4">
    <source>
        <dbReference type="EMBL" id="KAK3274215.1"/>
    </source>
</evidence>
<sequence>MRHDCTRRKYDSPTYLTRSQGALQRIGVAQRRSLQPFHTTSLPRRRFFHGLGSRKEKRLRVKASDKDTPTESTPDSTVLADDSQAFERVVRSRYSSKHFSTKSIPEGMLQKCLALASRGPTGFNVQPYVAIVVDSKDKKEAVSAAMLGPNAQRVLDAPATIVFAADNNCDRLLPKVTQALRDEGAPESYVSKVPLYVRLFSGGFGYFAGIPVIRMLLNLIGFLVRKVAFKIVSYFMPVPTPSTAETWSFKQSIFPATIFMLACTAFGLATCPMEGYDTRRLRNALELPNNYSIPVAFAVGYPESEVKHRSSRFPPQELFFHNSFGTPYPGVPAV</sequence>